<comment type="caution">
    <text evidence="2">The sequence shown here is derived from an EMBL/GenBank/DDBJ whole genome shotgun (WGS) entry which is preliminary data.</text>
</comment>
<proteinExistence type="predicted"/>
<sequence length="353" mass="40161">MQHDIISSFREAQSKLVVQTADLPLGTLADMVDGGAIDLQPGFQRRERWSVDKQSALVESFLLNVPVPPVYLAEEMEGTYTAIDGKQRLRAIADFISGRFRLRNLERLEHADGLLFNDLPSEITNSLRLRPYLRVVTLLKQTDPLLKYEVFLRLNRGGEALNAQEIRNVAFRGKLNERIYALSENEFLRKRLKIENEKSAAFRDMADAEFVLRFLTLNERLESFGGSLVKEMDDFMRQWQRATPTEIDALTQPFSTAIDRCEGIWGENAYRRPEGNGWRDQTLAGMFDAQMISCARITAATASQAMANRSKVLSETRGLFADPDFDKAVKTGTNTPARIRYRVDKLTKMLEAI</sequence>
<gene>
    <name evidence="2" type="ORF">A6U91_02615</name>
</gene>
<dbReference type="RefSeq" id="WP_065687266.1">
    <property type="nucleotide sequence ID" value="NZ_LXKT01000001.1"/>
</dbReference>
<dbReference type="Pfam" id="PF03235">
    <property type="entry name" value="GmrSD_N"/>
    <property type="match status" value="1"/>
</dbReference>
<dbReference type="PANTHER" id="PTHR39639:SF1">
    <property type="entry name" value="DUF262 DOMAIN-CONTAINING PROTEIN"/>
    <property type="match status" value="1"/>
</dbReference>
<organism evidence="2 3">
    <name type="scientific">Agrobacterium tumefaciens</name>
    <dbReference type="NCBI Taxonomy" id="358"/>
    <lineage>
        <taxon>Bacteria</taxon>
        <taxon>Pseudomonadati</taxon>
        <taxon>Pseudomonadota</taxon>
        <taxon>Alphaproteobacteria</taxon>
        <taxon>Hyphomicrobiales</taxon>
        <taxon>Rhizobiaceae</taxon>
        <taxon>Rhizobium/Agrobacterium group</taxon>
        <taxon>Agrobacterium</taxon>
        <taxon>Agrobacterium tumefaciens complex</taxon>
    </lineage>
</organism>
<evidence type="ECO:0000313" key="3">
    <source>
        <dbReference type="Proteomes" id="UP000093451"/>
    </source>
</evidence>
<evidence type="ECO:0000313" key="2">
    <source>
        <dbReference type="EMBL" id="OCJ42747.1"/>
    </source>
</evidence>
<dbReference type="Proteomes" id="UP000093451">
    <property type="component" value="Unassembled WGS sequence"/>
</dbReference>
<dbReference type="InterPro" id="IPR004919">
    <property type="entry name" value="GmrSD_N"/>
</dbReference>
<protein>
    <recommendedName>
        <fullName evidence="1">GmrSD restriction endonucleases N-terminal domain-containing protein</fullName>
    </recommendedName>
</protein>
<dbReference type="PANTHER" id="PTHR39639">
    <property type="entry name" value="CHROMOSOME 16, WHOLE GENOME SHOTGUN SEQUENCE"/>
    <property type="match status" value="1"/>
</dbReference>
<feature type="domain" description="GmrSD restriction endonucleases N-terminal" evidence="1">
    <location>
        <begin position="29"/>
        <end position="169"/>
    </location>
</feature>
<accession>A0AB36ENF5</accession>
<dbReference type="EMBL" id="LXKT01000001">
    <property type="protein sequence ID" value="OCJ42747.1"/>
    <property type="molecule type" value="Genomic_DNA"/>
</dbReference>
<reference evidence="2 3" key="1">
    <citation type="journal article" date="2016" name="PeerJ">
        <title>Gall-ID: tools for genotyping gall-causing phytopathogenic bacteria.</title>
        <authorList>
            <person name="Davis E.W.II."/>
            <person name="Weisberg A.J."/>
            <person name="Tabima J.F."/>
            <person name="Grunwald N.J."/>
            <person name="Chang J.H."/>
        </authorList>
    </citation>
    <scope>NUCLEOTIDE SEQUENCE [LARGE SCALE GENOMIC DNA]</scope>
    <source>
        <strain evidence="2 3">N2/73</strain>
    </source>
</reference>
<name>A0AB36ENF5_AGRTU</name>
<evidence type="ECO:0000259" key="1">
    <source>
        <dbReference type="Pfam" id="PF03235"/>
    </source>
</evidence>
<dbReference type="AlphaFoldDB" id="A0AB36ENF5"/>